<accession>A0ABT0KVH0</accession>
<dbReference type="PANTHER" id="PTHR40841">
    <property type="entry name" value="SIDEROPHORE TRIACETYLFUSARININE C ESTERASE"/>
    <property type="match status" value="1"/>
</dbReference>
<reference evidence="4 5" key="1">
    <citation type="submission" date="2022-01" db="EMBL/GenBank/DDBJ databases">
        <title>Whole genome-based taxonomy of the Shewanellaceae.</title>
        <authorList>
            <person name="Martin-Rodriguez A.J."/>
        </authorList>
    </citation>
    <scope>NUCLEOTIDE SEQUENCE [LARGE SCALE GENOMIC DNA]</scope>
    <source>
        <strain evidence="4 5">DSM 24955</strain>
    </source>
</reference>
<dbReference type="InterPro" id="IPR029058">
    <property type="entry name" value="AB_hydrolase_fold"/>
</dbReference>
<evidence type="ECO:0000313" key="4">
    <source>
        <dbReference type="EMBL" id="MCL1047845.1"/>
    </source>
</evidence>
<keyword evidence="5" id="KW-1185">Reference proteome</keyword>
<evidence type="ECO:0000256" key="2">
    <source>
        <dbReference type="ARBA" id="ARBA00022801"/>
    </source>
</evidence>
<organism evidence="4 5">
    <name type="scientific">Shewanella electrodiphila</name>
    <dbReference type="NCBI Taxonomy" id="934143"/>
    <lineage>
        <taxon>Bacteria</taxon>
        <taxon>Pseudomonadati</taxon>
        <taxon>Pseudomonadota</taxon>
        <taxon>Gammaproteobacteria</taxon>
        <taxon>Alteromonadales</taxon>
        <taxon>Shewanellaceae</taxon>
        <taxon>Shewanella</taxon>
    </lineage>
</organism>
<comment type="caution">
    <text evidence="4">The sequence shown here is derived from an EMBL/GenBank/DDBJ whole genome shotgun (WGS) entry which is preliminary data.</text>
</comment>
<dbReference type="Pfam" id="PF00756">
    <property type="entry name" value="Esterase"/>
    <property type="match status" value="1"/>
</dbReference>
<feature type="chain" id="PRO_5047529020" evidence="3">
    <location>
        <begin position="26"/>
        <end position="295"/>
    </location>
</feature>
<dbReference type="Proteomes" id="UP001202134">
    <property type="component" value="Unassembled WGS sequence"/>
</dbReference>
<keyword evidence="2 4" id="KW-0378">Hydrolase</keyword>
<dbReference type="Gene3D" id="3.40.50.1820">
    <property type="entry name" value="alpha/beta hydrolase"/>
    <property type="match status" value="1"/>
</dbReference>
<proteinExistence type="inferred from homology"/>
<evidence type="ECO:0000313" key="5">
    <source>
        <dbReference type="Proteomes" id="UP001202134"/>
    </source>
</evidence>
<sequence length="295" mass="33235">MHTSLLLVVAVMVLCLSTLPTPAKANDAFSIPNTSSITLEDSDRSYKVFIKLPNSYQENDPAQYYPVVYMTDAMYNFQVVSGVTRLPMNMRNMQQAILVGIDWQEGMSPAASRIRDYTPSSDESWKRKTGEAERHLHFIANKLMPHINKTYRTLPSQNTLVGHSLGGLFGAYSLLTQPDLFNNYLLSSPSLWFNDKQLMKQFRGSDFMLKSINAKVFIAIGEYETAELTDFGHDMVNDAKEFKAILEQKNRLSATQGVNVKLQVIAEADHSMAFPTAAIQGLSWFLPQQNRLALH</sequence>
<comment type="similarity">
    <text evidence="1">Belongs to the esterase D family.</text>
</comment>
<dbReference type="RefSeq" id="WP_248957047.1">
    <property type="nucleotide sequence ID" value="NZ_JAKIKU010000020.1"/>
</dbReference>
<dbReference type="InterPro" id="IPR052558">
    <property type="entry name" value="Siderophore_Hydrolase_D"/>
</dbReference>
<dbReference type="EMBL" id="JAKIKU010000020">
    <property type="protein sequence ID" value="MCL1047845.1"/>
    <property type="molecule type" value="Genomic_DNA"/>
</dbReference>
<evidence type="ECO:0000256" key="1">
    <source>
        <dbReference type="ARBA" id="ARBA00005622"/>
    </source>
</evidence>
<name>A0ABT0KVH0_9GAMM</name>
<feature type="signal peptide" evidence="3">
    <location>
        <begin position="1"/>
        <end position="25"/>
    </location>
</feature>
<dbReference type="SUPFAM" id="SSF53474">
    <property type="entry name" value="alpha/beta-Hydrolases"/>
    <property type="match status" value="1"/>
</dbReference>
<dbReference type="PANTHER" id="PTHR40841:SF2">
    <property type="entry name" value="SIDEROPHORE-DEGRADING ESTERASE (EUROFUNG)"/>
    <property type="match status" value="1"/>
</dbReference>
<protein>
    <submittedName>
        <fullName evidence="4">Alpha/beta hydrolase</fullName>
    </submittedName>
</protein>
<keyword evidence="3" id="KW-0732">Signal</keyword>
<evidence type="ECO:0000256" key="3">
    <source>
        <dbReference type="SAM" id="SignalP"/>
    </source>
</evidence>
<dbReference type="GO" id="GO:0016787">
    <property type="term" value="F:hydrolase activity"/>
    <property type="evidence" value="ECO:0007669"/>
    <property type="project" value="UniProtKB-KW"/>
</dbReference>
<dbReference type="InterPro" id="IPR000801">
    <property type="entry name" value="Esterase-like"/>
</dbReference>
<gene>
    <name evidence="4" type="ORF">L2737_21315</name>
</gene>